<dbReference type="Gene3D" id="3.10.450.50">
    <property type="match status" value="1"/>
</dbReference>
<name>A0A7U3USV8_9ACTN</name>
<dbReference type="EMBL" id="AP018365">
    <property type="protein sequence ID" value="BBA98076.1"/>
    <property type="molecule type" value="Genomic_DNA"/>
</dbReference>
<evidence type="ECO:0000259" key="1">
    <source>
        <dbReference type="Pfam" id="PF12680"/>
    </source>
</evidence>
<reference evidence="2 3" key="4">
    <citation type="journal article" date="2020" name="Sci. Rep.">
        <title>beta-carboline chemical signals induce reveromycin production through a LuxR family regulator in Streptomyces sp. SN-593.</title>
        <authorList>
            <person name="Panthee S."/>
            <person name="Kito N."/>
            <person name="Hayashi T."/>
            <person name="Shimizu T."/>
            <person name="Ishikawa J."/>
            <person name="Hamamoto H."/>
            <person name="Osada H."/>
            <person name="Takahashi S."/>
        </authorList>
    </citation>
    <scope>NUCLEOTIDE SEQUENCE [LARGE SCALE GENOMIC DNA]</scope>
    <source>
        <strain evidence="2 3">SN-593</strain>
    </source>
</reference>
<proteinExistence type="predicted"/>
<dbReference type="SUPFAM" id="SSF54427">
    <property type="entry name" value="NTF2-like"/>
    <property type="match status" value="1"/>
</dbReference>
<accession>A0A7U3USV8</accession>
<dbReference type="Pfam" id="PF12680">
    <property type="entry name" value="SnoaL_2"/>
    <property type="match status" value="1"/>
</dbReference>
<keyword evidence="3" id="KW-1185">Reference proteome</keyword>
<reference evidence="2 3" key="1">
    <citation type="journal article" date="2010" name="J. Bacteriol.">
        <title>Biochemical characterization of a novel indole prenyltransferase from Streptomyces sp. SN-593.</title>
        <authorList>
            <person name="Takahashi S."/>
            <person name="Takagi H."/>
            <person name="Toyoda A."/>
            <person name="Uramoto M."/>
            <person name="Nogawa T."/>
            <person name="Ueki M."/>
            <person name="Sakaki Y."/>
            <person name="Osada H."/>
        </authorList>
    </citation>
    <scope>NUCLEOTIDE SEQUENCE [LARGE SCALE GENOMIC DNA]</scope>
    <source>
        <strain evidence="2 3">SN-593</strain>
    </source>
</reference>
<evidence type="ECO:0000313" key="2">
    <source>
        <dbReference type="EMBL" id="BBA98076.1"/>
    </source>
</evidence>
<dbReference type="AlphaFoldDB" id="A0A7U3USV8"/>
<dbReference type="InterPro" id="IPR032710">
    <property type="entry name" value="NTF2-like_dom_sf"/>
</dbReference>
<reference evidence="2 3" key="3">
    <citation type="journal article" date="2011" name="Nat. Chem. Biol.">
        <title>Reveromycin A biosynthesis uses RevG and RevJ for stereospecific spiroacetal formation.</title>
        <authorList>
            <person name="Takahashi S."/>
            <person name="Toyoda A."/>
            <person name="Sekiyama Y."/>
            <person name="Takagi H."/>
            <person name="Nogawa T."/>
            <person name="Uramoto M."/>
            <person name="Suzuki R."/>
            <person name="Koshino H."/>
            <person name="Kumano T."/>
            <person name="Panthee S."/>
            <person name="Dairi T."/>
            <person name="Ishikawa J."/>
            <person name="Ikeda H."/>
            <person name="Sakaki Y."/>
            <person name="Osada H."/>
        </authorList>
    </citation>
    <scope>NUCLEOTIDE SEQUENCE [LARGE SCALE GENOMIC DNA]</scope>
    <source>
        <strain evidence="2 3">SN-593</strain>
    </source>
</reference>
<dbReference type="Proteomes" id="UP000595703">
    <property type="component" value="Chromosome"/>
</dbReference>
<gene>
    <name evidence="2" type="ORF">RVR_4124</name>
</gene>
<sequence length="131" mass="14234">MPTNTLPPWLSDAMEGLAAGDVDAWTDTLTEDAVHEFPFAAPGAPERIEGREAIRAYLTVVLGHVRFGTLSGVRAREIGDEVVVEAEGHHHDAAGGDPFDLRYVWIITLRDGRMARIRDYMGPRRPGGGAA</sequence>
<dbReference type="InterPro" id="IPR037401">
    <property type="entry name" value="SnoaL-like"/>
</dbReference>
<dbReference type="KEGG" id="arev:RVR_4124"/>
<organism evidence="2 3">
    <name type="scientific">Actinacidiphila reveromycinica</name>
    <dbReference type="NCBI Taxonomy" id="659352"/>
    <lineage>
        <taxon>Bacteria</taxon>
        <taxon>Bacillati</taxon>
        <taxon>Actinomycetota</taxon>
        <taxon>Actinomycetes</taxon>
        <taxon>Kitasatosporales</taxon>
        <taxon>Streptomycetaceae</taxon>
        <taxon>Actinacidiphila</taxon>
    </lineage>
</organism>
<evidence type="ECO:0000313" key="3">
    <source>
        <dbReference type="Proteomes" id="UP000595703"/>
    </source>
</evidence>
<feature type="domain" description="SnoaL-like" evidence="1">
    <location>
        <begin position="13"/>
        <end position="116"/>
    </location>
</feature>
<dbReference type="RefSeq" id="WP_202234273.1">
    <property type="nucleotide sequence ID" value="NZ_AP018365.1"/>
</dbReference>
<protein>
    <recommendedName>
        <fullName evidence="1">SnoaL-like domain-containing protein</fullName>
    </recommendedName>
</protein>
<reference evidence="2 3" key="2">
    <citation type="journal article" date="2011" name="J. Antibiot.">
        <title>Furaquinocins I and J: novel polyketide isoprenoid hybrid compounds from Streptomyces reveromyceticus SN-593.</title>
        <authorList>
            <person name="Panthee S."/>
            <person name="Takahashi S."/>
            <person name="Takagi H."/>
            <person name="Nogawa T."/>
            <person name="Oowada E."/>
            <person name="Uramoto M."/>
            <person name="Osada H."/>
        </authorList>
    </citation>
    <scope>NUCLEOTIDE SEQUENCE [LARGE SCALE GENOMIC DNA]</scope>
    <source>
        <strain evidence="2 3">SN-593</strain>
    </source>
</reference>